<evidence type="ECO:0000256" key="4">
    <source>
        <dbReference type="ARBA" id="ARBA00022723"/>
    </source>
</evidence>
<dbReference type="WBParaSite" id="TASK_0001007901-mRNA-1">
    <property type="protein sequence ID" value="TASK_0001007901-mRNA-1"/>
    <property type="gene ID" value="TASK_0001007901"/>
</dbReference>
<dbReference type="STRING" id="60517.A0A0R3WGT6"/>
<dbReference type="SUPFAM" id="SSF57933">
    <property type="entry name" value="TAZ domain"/>
    <property type="match status" value="1"/>
</dbReference>
<dbReference type="Gene3D" id="1.20.1020.10">
    <property type="entry name" value="TAZ domain"/>
    <property type="match status" value="1"/>
</dbReference>
<dbReference type="InterPro" id="IPR000197">
    <property type="entry name" value="Znf_TAZ"/>
</dbReference>
<dbReference type="EMBL" id="UYRS01020212">
    <property type="protein sequence ID" value="VDK48326.1"/>
    <property type="molecule type" value="Genomic_DNA"/>
</dbReference>
<accession>A0A0R3WGT6</accession>
<keyword evidence="9" id="KW-0804">Transcription</keyword>
<evidence type="ECO:0000256" key="5">
    <source>
        <dbReference type="ARBA" id="ARBA00022771"/>
    </source>
</evidence>
<evidence type="ECO:0000256" key="12">
    <source>
        <dbReference type="PROSITE-ProRule" id="PRU00203"/>
    </source>
</evidence>
<dbReference type="Proteomes" id="UP000282613">
    <property type="component" value="Unassembled WGS sequence"/>
</dbReference>
<dbReference type="GO" id="GO:0008270">
    <property type="term" value="F:zinc ion binding"/>
    <property type="evidence" value="ECO:0007669"/>
    <property type="project" value="UniProtKB-KW"/>
</dbReference>
<comment type="catalytic activity">
    <reaction evidence="11">
        <text>L-lysyl-[protein] + acetyl-CoA = N(6)-acetyl-L-lysyl-[protein] + CoA + H(+)</text>
        <dbReference type="Rhea" id="RHEA:45948"/>
        <dbReference type="Rhea" id="RHEA-COMP:9752"/>
        <dbReference type="Rhea" id="RHEA-COMP:10731"/>
        <dbReference type="ChEBI" id="CHEBI:15378"/>
        <dbReference type="ChEBI" id="CHEBI:29969"/>
        <dbReference type="ChEBI" id="CHEBI:57287"/>
        <dbReference type="ChEBI" id="CHEBI:57288"/>
        <dbReference type="ChEBI" id="CHEBI:61930"/>
        <dbReference type="EC" id="2.3.1.48"/>
    </reaction>
</comment>
<sequence length="214" mass="24654">MENLEIIPGVLSVADNPDDVTRVRILQEQLWLLVHAEWCYSLQMPRTACNIPHCSTICDVHRPTGKCRTGMDCTMPQCVSSRRLVLHFCDCEDQQCSVCEPMKNATERRFYSVERDAGQTNRTFTLTRKERGKVIYGMLVSALFSSANAIRTMQIADSPDLTDVHNLRAAHAIRHVKCFEHYAYNKASVVEEYDNLIENYVLCRDRLLARHRFL</sequence>
<dbReference type="SMART" id="SM00551">
    <property type="entry name" value="ZnF_TAZ"/>
    <property type="match status" value="1"/>
</dbReference>
<dbReference type="GO" id="GO:0005634">
    <property type="term" value="C:nucleus"/>
    <property type="evidence" value="ECO:0007669"/>
    <property type="project" value="UniProtKB-SubCell"/>
</dbReference>
<keyword evidence="8" id="KW-0805">Transcription regulation</keyword>
<evidence type="ECO:0000256" key="9">
    <source>
        <dbReference type="ARBA" id="ARBA00023163"/>
    </source>
</evidence>
<evidence type="ECO:0000256" key="1">
    <source>
        <dbReference type="ARBA" id="ARBA00004123"/>
    </source>
</evidence>
<keyword evidence="4 12" id="KW-0479">Metal-binding</keyword>
<dbReference type="InterPro" id="IPR035898">
    <property type="entry name" value="TAZ_dom_sf"/>
</dbReference>
<dbReference type="InterPro" id="IPR013178">
    <property type="entry name" value="Histone_AcTrfase_Rtt109/CBP"/>
</dbReference>
<dbReference type="PROSITE" id="PS50134">
    <property type="entry name" value="ZF_TAZ"/>
    <property type="match status" value="1"/>
</dbReference>
<evidence type="ECO:0000259" key="13">
    <source>
        <dbReference type="PROSITE" id="PS50134"/>
    </source>
</evidence>
<dbReference type="GO" id="GO:0031490">
    <property type="term" value="F:chromatin DNA binding"/>
    <property type="evidence" value="ECO:0007669"/>
    <property type="project" value="TreeGrafter"/>
</dbReference>
<evidence type="ECO:0000256" key="3">
    <source>
        <dbReference type="ARBA" id="ARBA00022679"/>
    </source>
</evidence>
<proteinExistence type="predicted"/>
<keyword evidence="10" id="KW-0539">Nucleus</keyword>
<dbReference type="GO" id="GO:0000123">
    <property type="term" value="C:histone acetyltransferase complex"/>
    <property type="evidence" value="ECO:0007669"/>
    <property type="project" value="TreeGrafter"/>
</dbReference>
<keyword evidence="5 12" id="KW-0863">Zinc-finger</keyword>
<dbReference type="PANTHER" id="PTHR13808:SF1">
    <property type="entry name" value="HISTONE ACETYLTRANSFERASE"/>
    <property type="match status" value="1"/>
</dbReference>
<reference evidence="16" key="1">
    <citation type="submission" date="2017-02" db="UniProtKB">
        <authorList>
            <consortium name="WormBaseParasite"/>
        </authorList>
    </citation>
    <scope>IDENTIFICATION</scope>
</reference>
<evidence type="ECO:0000313" key="15">
    <source>
        <dbReference type="Proteomes" id="UP000282613"/>
    </source>
</evidence>
<keyword evidence="6 12" id="KW-0862">Zinc</keyword>
<keyword evidence="7" id="KW-0156">Chromatin regulator</keyword>
<reference evidence="14 15" key="2">
    <citation type="submission" date="2018-11" db="EMBL/GenBank/DDBJ databases">
        <authorList>
            <consortium name="Pathogen Informatics"/>
        </authorList>
    </citation>
    <scope>NUCLEOTIDE SEQUENCE [LARGE SCALE GENOMIC DNA]</scope>
</reference>
<dbReference type="AlphaFoldDB" id="A0A0R3WGT6"/>
<dbReference type="Pfam" id="PF02135">
    <property type="entry name" value="zf-TAZ"/>
    <property type="match status" value="1"/>
</dbReference>
<evidence type="ECO:0000256" key="8">
    <source>
        <dbReference type="ARBA" id="ARBA00023015"/>
    </source>
</evidence>
<dbReference type="GO" id="GO:0004402">
    <property type="term" value="F:histone acetyltransferase activity"/>
    <property type="evidence" value="ECO:0007669"/>
    <property type="project" value="InterPro"/>
</dbReference>
<dbReference type="GO" id="GO:0045944">
    <property type="term" value="P:positive regulation of transcription by RNA polymerase II"/>
    <property type="evidence" value="ECO:0007669"/>
    <property type="project" value="TreeGrafter"/>
</dbReference>
<gene>
    <name evidence="14" type="ORF">TASK_LOCUS10080</name>
</gene>
<evidence type="ECO:0000313" key="14">
    <source>
        <dbReference type="EMBL" id="VDK48326.1"/>
    </source>
</evidence>
<evidence type="ECO:0000256" key="2">
    <source>
        <dbReference type="ARBA" id="ARBA00013184"/>
    </source>
</evidence>
<organism evidence="16">
    <name type="scientific">Taenia asiatica</name>
    <name type="common">Asian tapeworm</name>
    <dbReference type="NCBI Taxonomy" id="60517"/>
    <lineage>
        <taxon>Eukaryota</taxon>
        <taxon>Metazoa</taxon>
        <taxon>Spiralia</taxon>
        <taxon>Lophotrochozoa</taxon>
        <taxon>Platyhelminthes</taxon>
        <taxon>Cestoda</taxon>
        <taxon>Eucestoda</taxon>
        <taxon>Cyclophyllidea</taxon>
        <taxon>Taeniidae</taxon>
        <taxon>Taenia</taxon>
    </lineage>
</organism>
<keyword evidence="15" id="KW-1185">Reference proteome</keyword>
<feature type="zinc finger region" description="TAZ-type" evidence="12">
    <location>
        <begin position="19"/>
        <end position="102"/>
    </location>
</feature>
<dbReference type="GO" id="GO:0003713">
    <property type="term" value="F:transcription coactivator activity"/>
    <property type="evidence" value="ECO:0007669"/>
    <property type="project" value="TreeGrafter"/>
</dbReference>
<dbReference type="OrthoDB" id="899at2759"/>
<evidence type="ECO:0000256" key="10">
    <source>
        <dbReference type="ARBA" id="ARBA00023242"/>
    </source>
</evidence>
<keyword evidence="3" id="KW-0808">Transferase</keyword>
<comment type="subcellular location">
    <subcellularLocation>
        <location evidence="1">Nucleus</location>
    </subcellularLocation>
</comment>
<evidence type="ECO:0000256" key="11">
    <source>
        <dbReference type="ARBA" id="ARBA00048017"/>
    </source>
</evidence>
<feature type="domain" description="TAZ-type" evidence="13">
    <location>
        <begin position="19"/>
        <end position="102"/>
    </location>
</feature>
<evidence type="ECO:0000256" key="6">
    <source>
        <dbReference type="ARBA" id="ARBA00022833"/>
    </source>
</evidence>
<evidence type="ECO:0000313" key="16">
    <source>
        <dbReference type="WBParaSite" id="TASK_0001007901-mRNA-1"/>
    </source>
</evidence>
<evidence type="ECO:0000256" key="7">
    <source>
        <dbReference type="ARBA" id="ARBA00022853"/>
    </source>
</evidence>
<protein>
    <recommendedName>
        <fullName evidence="2">histone acetyltransferase</fullName>
        <ecNumber evidence="2">2.3.1.48</ecNumber>
    </recommendedName>
</protein>
<name>A0A0R3WGT6_TAEAS</name>
<dbReference type="GO" id="GO:0005667">
    <property type="term" value="C:transcription regulator complex"/>
    <property type="evidence" value="ECO:0007669"/>
    <property type="project" value="TreeGrafter"/>
</dbReference>
<dbReference type="EC" id="2.3.1.48" evidence="2"/>
<dbReference type="PANTHER" id="PTHR13808">
    <property type="entry name" value="CBP/P300-RELATED"/>
    <property type="match status" value="1"/>
</dbReference>